<reference evidence="2 3" key="1">
    <citation type="submission" date="2014-04" db="EMBL/GenBank/DDBJ databases">
        <authorList>
            <consortium name="DOE Joint Genome Institute"/>
            <person name="Kuo A."/>
            <person name="Kohler A."/>
            <person name="Nagy L.G."/>
            <person name="Floudas D."/>
            <person name="Copeland A."/>
            <person name="Barry K.W."/>
            <person name="Cichocki N."/>
            <person name="Veneault-Fourrey C."/>
            <person name="LaButti K."/>
            <person name="Lindquist E.A."/>
            <person name="Lipzen A."/>
            <person name="Lundell T."/>
            <person name="Morin E."/>
            <person name="Murat C."/>
            <person name="Sun H."/>
            <person name="Tunlid A."/>
            <person name="Henrissat B."/>
            <person name="Grigoriev I.V."/>
            <person name="Hibbett D.S."/>
            <person name="Martin F."/>
            <person name="Nordberg H.P."/>
            <person name="Cantor M.N."/>
            <person name="Hua S.X."/>
        </authorList>
    </citation>
    <scope>NUCLEOTIDE SEQUENCE [LARGE SCALE GENOMIC DNA]</scope>
    <source>
        <strain evidence="2 3">Foug A</strain>
    </source>
</reference>
<sequence>MKVLQKSKVPPTSYDFEILFSSGLGIDMLCVFGDAKYPSINDAEDHKDLLDVLTACVPPTVQTNIEDTQPVNCAEDVGESGGDEGEELDIGFDEAIEDEVDSLNCDPTASNQQPVSNTYSPTAPPSGPGVHIEDYILCDKCKWVHKQSVLNKRSSDLETGHLLRGDNFVVGDVFVSLVRTHNKALALAFVRSTHISQGGSACGHIKTATLMSPQDGIKVTGDIMVLRLSITSPIPSPESLWLWTGSYLKAASTVPGMQVKTTHIVSISIAGHLLTVVNPTTATASAHLAPDDQAEVNANNTTWALSTEALETAMAMIWSRVAAHKAPLTGLPLIGHTCNLFPYQTLDGLQQLVCNAGTELLTASKGKLAPGICPVCNEKIESDIRSHMGGHILRAAHQVPETVMNPISEYAHLGKEDGLPLPQDVYDSVALTALKESKFSIPHCPSFTKIQQKENIRPAGVHALKRWSDTCPTPVAATLHAKRGRLSN</sequence>
<reference evidence="3" key="2">
    <citation type="submission" date="2015-01" db="EMBL/GenBank/DDBJ databases">
        <title>Evolutionary Origins and Diversification of the Mycorrhizal Mutualists.</title>
        <authorList>
            <consortium name="DOE Joint Genome Institute"/>
            <consortium name="Mycorrhizal Genomics Consortium"/>
            <person name="Kohler A."/>
            <person name="Kuo A."/>
            <person name="Nagy L.G."/>
            <person name="Floudas D."/>
            <person name="Copeland A."/>
            <person name="Barry K.W."/>
            <person name="Cichocki N."/>
            <person name="Veneault-Fourrey C."/>
            <person name="LaButti K."/>
            <person name="Lindquist E.A."/>
            <person name="Lipzen A."/>
            <person name="Lundell T."/>
            <person name="Morin E."/>
            <person name="Murat C."/>
            <person name="Riley R."/>
            <person name="Ohm R."/>
            <person name="Sun H."/>
            <person name="Tunlid A."/>
            <person name="Henrissat B."/>
            <person name="Grigoriev I.V."/>
            <person name="Hibbett D.S."/>
            <person name="Martin F."/>
        </authorList>
    </citation>
    <scope>NUCLEOTIDE SEQUENCE [LARGE SCALE GENOMIC DNA]</scope>
    <source>
        <strain evidence="3">Foug A</strain>
    </source>
</reference>
<dbReference type="InParanoid" id="A0A0C3D6G9"/>
<dbReference type="EMBL" id="KN822246">
    <property type="protein sequence ID" value="KIM51661.1"/>
    <property type="molecule type" value="Genomic_DNA"/>
</dbReference>
<evidence type="ECO:0000256" key="1">
    <source>
        <dbReference type="SAM" id="MobiDB-lite"/>
    </source>
</evidence>
<evidence type="ECO:0000313" key="2">
    <source>
        <dbReference type="EMBL" id="KIM51661.1"/>
    </source>
</evidence>
<proteinExistence type="predicted"/>
<accession>A0A0C3D6G9</accession>
<feature type="region of interest" description="Disordered" evidence="1">
    <location>
        <begin position="107"/>
        <end position="126"/>
    </location>
</feature>
<dbReference type="HOGENOM" id="CLU_559169_0_0_1"/>
<dbReference type="AlphaFoldDB" id="A0A0C3D6G9"/>
<gene>
    <name evidence="2" type="ORF">SCLCIDRAFT_33275</name>
</gene>
<name>A0A0C3D6G9_9AGAM</name>
<dbReference type="Proteomes" id="UP000053989">
    <property type="component" value="Unassembled WGS sequence"/>
</dbReference>
<feature type="compositionally biased region" description="Polar residues" evidence="1">
    <location>
        <begin position="107"/>
        <end position="121"/>
    </location>
</feature>
<protein>
    <submittedName>
        <fullName evidence="2">Uncharacterized protein</fullName>
    </submittedName>
</protein>
<organism evidence="2 3">
    <name type="scientific">Scleroderma citrinum Foug A</name>
    <dbReference type="NCBI Taxonomy" id="1036808"/>
    <lineage>
        <taxon>Eukaryota</taxon>
        <taxon>Fungi</taxon>
        <taxon>Dikarya</taxon>
        <taxon>Basidiomycota</taxon>
        <taxon>Agaricomycotina</taxon>
        <taxon>Agaricomycetes</taxon>
        <taxon>Agaricomycetidae</taxon>
        <taxon>Boletales</taxon>
        <taxon>Sclerodermatineae</taxon>
        <taxon>Sclerodermataceae</taxon>
        <taxon>Scleroderma</taxon>
    </lineage>
</organism>
<evidence type="ECO:0000313" key="3">
    <source>
        <dbReference type="Proteomes" id="UP000053989"/>
    </source>
</evidence>
<keyword evidence="3" id="KW-1185">Reference proteome</keyword>
<dbReference type="OrthoDB" id="2691510at2759"/>